<organism evidence="3">
    <name type="scientific">Melampsora larici-populina (strain 98AG31 / pathotype 3-4-7)</name>
    <name type="common">Poplar leaf rust fungus</name>
    <dbReference type="NCBI Taxonomy" id="747676"/>
    <lineage>
        <taxon>Eukaryota</taxon>
        <taxon>Fungi</taxon>
        <taxon>Dikarya</taxon>
        <taxon>Basidiomycota</taxon>
        <taxon>Pucciniomycotina</taxon>
        <taxon>Pucciniomycetes</taxon>
        <taxon>Pucciniales</taxon>
        <taxon>Melampsoraceae</taxon>
        <taxon>Melampsora</taxon>
    </lineage>
</organism>
<dbReference type="EMBL" id="GL883112">
    <property type="protein sequence ID" value="EGG05687.1"/>
    <property type="molecule type" value="Genomic_DNA"/>
</dbReference>
<reference evidence="3" key="1">
    <citation type="journal article" date="2011" name="Proc. Natl. Acad. Sci. U.S.A.">
        <title>Obligate biotrophy features unraveled by the genomic analysis of rust fungi.</title>
        <authorList>
            <person name="Duplessis S."/>
            <person name="Cuomo C.A."/>
            <person name="Lin Y.-C."/>
            <person name="Aerts A."/>
            <person name="Tisserant E."/>
            <person name="Veneault-Fourrey C."/>
            <person name="Joly D.L."/>
            <person name="Hacquard S."/>
            <person name="Amselem J."/>
            <person name="Cantarel B.L."/>
            <person name="Chiu R."/>
            <person name="Coutinho P.M."/>
            <person name="Feau N."/>
            <person name="Field M."/>
            <person name="Frey P."/>
            <person name="Gelhaye E."/>
            <person name="Goldberg J."/>
            <person name="Grabherr M.G."/>
            <person name="Kodira C.D."/>
            <person name="Kohler A."/>
            <person name="Kuees U."/>
            <person name="Lindquist E.A."/>
            <person name="Lucas S.M."/>
            <person name="Mago R."/>
            <person name="Mauceli E."/>
            <person name="Morin E."/>
            <person name="Murat C."/>
            <person name="Pangilinan J.L."/>
            <person name="Park R."/>
            <person name="Pearson M."/>
            <person name="Quesneville H."/>
            <person name="Rouhier N."/>
            <person name="Sakthikumar S."/>
            <person name="Salamov A.A."/>
            <person name="Schmutz J."/>
            <person name="Selles B."/>
            <person name="Shapiro H."/>
            <person name="Tanguay P."/>
            <person name="Tuskan G.A."/>
            <person name="Henrissat B."/>
            <person name="Van de Peer Y."/>
            <person name="Rouze P."/>
            <person name="Ellis J.G."/>
            <person name="Dodds P.N."/>
            <person name="Schein J.E."/>
            <person name="Zhong S."/>
            <person name="Hamelin R.C."/>
            <person name="Grigoriev I.V."/>
            <person name="Szabo L.J."/>
            <person name="Martin F."/>
        </authorList>
    </citation>
    <scope>NUCLEOTIDE SEQUENCE [LARGE SCALE GENOMIC DNA]</scope>
    <source>
        <strain evidence="3">98AG31 / pathotype 3-4-7</strain>
    </source>
</reference>
<gene>
    <name evidence="2" type="ORF">MELLADRAFT_63995</name>
</gene>
<evidence type="ECO:0000313" key="2">
    <source>
        <dbReference type="EMBL" id="EGG05687.1"/>
    </source>
</evidence>
<name>F4RPS2_MELLP</name>
<accession>F4RPS2</accession>
<dbReference type="Proteomes" id="UP000001072">
    <property type="component" value="Unassembled WGS sequence"/>
</dbReference>
<sequence length="182" mass="20264">MPPREVKKCTASSHGSPLSPTGVHPAGSNLCSGPPPVANNPAAASSGRHPSVESIIWSKVQSFSENDRIFLTRDFESVSKTPKKLEYYNIIYLFNPGTKSRPSHSKTELKDAFLREVRPLLSPFKPLDRKTTRPMLSKAIAKKAPDFKIPSSATIDDILIVYKFYVDKDLAIPVNNRFTRRP</sequence>
<feature type="compositionally biased region" description="Polar residues" evidence="1">
    <location>
        <begin position="10"/>
        <end position="19"/>
    </location>
</feature>
<dbReference type="RefSeq" id="XP_007411176.1">
    <property type="nucleotide sequence ID" value="XM_007411114.1"/>
</dbReference>
<dbReference type="InParanoid" id="F4RPS2"/>
<evidence type="ECO:0000313" key="3">
    <source>
        <dbReference type="Proteomes" id="UP000001072"/>
    </source>
</evidence>
<dbReference type="OrthoDB" id="2511315at2759"/>
<dbReference type="KEGG" id="mlr:MELLADRAFT_63995"/>
<dbReference type="VEuPathDB" id="FungiDB:MELLADRAFT_63995"/>
<feature type="region of interest" description="Disordered" evidence="1">
    <location>
        <begin position="1"/>
        <end position="48"/>
    </location>
</feature>
<protein>
    <submittedName>
        <fullName evidence="2">Uncharacterized protein</fullName>
    </submittedName>
</protein>
<dbReference type="AlphaFoldDB" id="F4RPS2"/>
<dbReference type="GeneID" id="18930190"/>
<dbReference type="HOGENOM" id="CLU_056407_1_0_1"/>
<proteinExistence type="predicted"/>
<evidence type="ECO:0000256" key="1">
    <source>
        <dbReference type="SAM" id="MobiDB-lite"/>
    </source>
</evidence>
<keyword evidence="3" id="KW-1185">Reference proteome</keyword>